<name>A0A9D4RY75_DREPO</name>
<organism evidence="1 2">
    <name type="scientific">Dreissena polymorpha</name>
    <name type="common">Zebra mussel</name>
    <name type="synonym">Mytilus polymorpha</name>
    <dbReference type="NCBI Taxonomy" id="45954"/>
    <lineage>
        <taxon>Eukaryota</taxon>
        <taxon>Metazoa</taxon>
        <taxon>Spiralia</taxon>
        <taxon>Lophotrochozoa</taxon>
        <taxon>Mollusca</taxon>
        <taxon>Bivalvia</taxon>
        <taxon>Autobranchia</taxon>
        <taxon>Heteroconchia</taxon>
        <taxon>Euheterodonta</taxon>
        <taxon>Imparidentia</taxon>
        <taxon>Neoheterodontei</taxon>
        <taxon>Myida</taxon>
        <taxon>Dreissenoidea</taxon>
        <taxon>Dreissenidae</taxon>
        <taxon>Dreissena</taxon>
    </lineage>
</organism>
<evidence type="ECO:0000313" key="2">
    <source>
        <dbReference type="Proteomes" id="UP000828390"/>
    </source>
</evidence>
<sequence length="69" mass="7653">MTKLFIVPVGNPDQPVSTGVRFRHGAIVANAGKVVSLEHDFHVAGIVPSVLFPIDIPEYVYAFIMDRFR</sequence>
<dbReference type="AlphaFoldDB" id="A0A9D4RY75"/>
<keyword evidence="2" id="KW-1185">Reference proteome</keyword>
<dbReference type="Proteomes" id="UP000828390">
    <property type="component" value="Unassembled WGS sequence"/>
</dbReference>
<accession>A0A9D4RY75</accession>
<proteinExistence type="predicted"/>
<dbReference type="EMBL" id="JAIWYP010000001">
    <property type="protein sequence ID" value="KAH3885449.1"/>
    <property type="molecule type" value="Genomic_DNA"/>
</dbReference>
<gene>
    <name evidence="1" type="ORF">DPMN_009443</name>
</gene>
<evidence type="ECO:0000313" key="1">
    <source>
        <dbReference type="EMBL" id="KAH3885449.1"/>
    </source>
</evidence>
<reference evidence="1" key="2">
    <citation type="submission" date="2020-11" db="EMBL/GenBank/DDBJ databases">
        <authorList>
            <person name="McCartney M.A."/>
            <person name="Auch B."/>
            <person name="Kono T."/>
            <person name="Mallez S."/>
            <person name="Becker A."/>
            <person name="Gohl D.M."/>
            <person name="Silverstein K.A.T."/>
            <person name="Koren S."/>
            <person name="Bechman K.B."/>
            <person name="Herman A."/>
            <person name="Abrahante J.E."/>
            <person name="Garbe J."/>
        </authorList>
    </citation>
    <scope>NUCLEOTIDE SEQUENCE</scope>
    <source>
        <strain evidence="1">Duluth1</strain>
        <tissue evidence="1">Whole animal</tissue>
    </source>
</reference>
<protein>
    <submittedName>
        <fullName evidence="1">Uncharacterized protein</fullName>
    </submittedName>
</protein>
<comment type="caution">
    <text evidence="1">The sequence shown here is derived from an EMBL/GenBank/DDBJ whole genome shotgun (WGS) entry which is preliminary data.</text>
</comment>
<reference evidence="1" key="1">
    <citation type="journal article" date="2019" name="bioRxiv">
        <title>The Genome of the Zebra Mussel, Dreissena polymorpha: A Resource for Invasive Species Research.</title>
        <authorList>
            <person name="McCartney M.A."/>
            <person name="Auch B."/>
            <person name="Kono T."/>
            <person name="Mallez S."/>
            <person name="Zhang Y."/>
            <person name="Obille A."/>
            <person name="Becker A."/>
            <person name="Abrahante J.E."/>
            <person name="Garbe J."/>
            <person name="Badalamenti J.P."/>
            <person name="Herman A."/>
            <person name="Mangelson H."/>
            <person name="Liachko I."/>
            <person name="Sullivan S."/>
            <person name="Sone E.D."/>
            <person name="Koren S."/>
            <person name="Silverstein K.A.T."/>
            <person name="Beckman K.B."/>
            <person name="Gohl D.M."/>
        </authorList>
    </citation>
    <scope>NUCLEOTIDE SEQUENCE</scope>
    <source>
        <strain evidence="1">Duluth1</strain>
        <tissue evidence="1">Whole animal</tissue>
    </source>
</reference>